<comment type="caution">
    <text evidence="1">The sequence shown here is derived from an EMBL/GenBank/DDBJ whole genome shotgun (WGS) entry which is preliminary data.</text>
</comment>
<dbReference type="Proteomes" id="UP000593567">
    <property type="component" value="Unassembled WGS sequence"/>
</dbReference>
<keyword evidence="2" id="KW-1185">Reference proteome</keyword>
<protein>
    <submittedName>
        <fullName evidence="1">Uncharacterized protein</fullName>
    </submittedName>
</protein>
<sequence length="83" mass="9906">MLTILLLETFSRVFHFRDRLSSEVRRRSIHQENLLLLTLNRLLAHSHWHRVIHLSKHFLNVNTHVSKEQALSLYPLLEKVSTN</sequence>
<evidence type="ECO:0000313" key="2">
    <source>
        <dbReference type="Proteomes" id="UP000593567"/>
    </source>
</evidence>
<organism evidence="1 2">
    <name type="scientific">Bugula neritina</name>
    <name type="common">Brown bryozoan</name>
    <name type="synonym">Sertularia neritina</name>
    <dbReference type="NCBI Taxonomy" id="10212"/>
    <lineage>
        <taxon>Eukaryota</taxon>
        <taxon>Metazoa</taxon>
        <taxon>Spiralia</taxon>
        <taxon>Lophotrochozoa</taxon>
        <taxon>Bryozoa</taxon>
        <taxon>Gymnolaemata</taxon>
        <taxon>Cheilostomatida</taxon>
        <taxon>Flustrina</taxon>
        <taxon>Buguloidea</taxon>
        <taxon>Bugulidae</taxon>
        <taxon>Bugula</taxon>
    </lineage>
</organism>
<gene>
    <name evidence="1" type="ORF">EB796_025013</name>
</gene>
<evidence type="ECO:0000313" key="1">
    <source>
        <dbReference type="EMBL" id="KAF6016669.1"/>
    </source>
</evidence>
<dbReference type="AlphaFoldDB" id="A0A7J7IRU5"/>
<name>A0A7J7IRU5_BUGNE</name>
<reference evidence="1" key="1">
    <citation type="submission" date="2020-06" db="EMBL/GenBank/DDBJ databases">
        <title>Draft genome of Bugula neritina, a colonial animal packing powerful symbionts and potential medicines.</title>
        <authorList>
            <person name="Rayko M."/>
        </authorList>
    </citation>
    <scope>NUCLEOTIDE SEQUENCE [LARGE SCALE GENOMIC DNA]</scope>
    <source>
        <strain evidence="1">Kwan_BN1</strain>
    </source>
</reference>
<dbReference type="EMBL" id="VXIV02003489">
    <property type="protein sequence ID" value="KAF6016669.1"/>
    <property type="molecule type" value="Genomic_DNA"/>
</dbReference>
<accession>A0A7J7IRU5</accession>
<proteinExistence type="predicted"/>